<feature type="region of interest" description="Disordered" evidence="1">
    <location>
        <begin position="67"/>
        <end position="100"/>
    </location>
</feature>
<keyword evidence="3" id="KW-1185">Reference proteome</keyword>
<evidence type="ECO:0000313" key="3">
    <source>
        <dbReference type="Proteomes" id="UP000825935"/>
    </source>
</evidence>
<sequence length="182" mass="19417">MISRAFFLAHPSLHAPAPSSSMEEKQTPSARSCASISFHSISPLQTNQRWLRKIAAPICIPVGAPSFSRPDQPLQRDASFTPRREDSIASARSSAYAGPSRTPVASLQLAGSGQPMAQIQHLLMHSAPSDAIECPLFLTADSAIPCAGTSVSAGVSPTPAPSNWEHVSTSFWERRPSNKGTR</sequence>
<proteinExistence type="predicted"/>
<dbReference type="Proteomes" id="UP000825935">
    <property type="component" value="Chromosome 27"/>
</dbReference>
<dbReference type="EMBL" id="CM035432">
    <property type="protein sequence ID" value="KAH7294945.1"/>
    <property type="molecule type" value="Genomic_DNA"/>
</dbReference>
<comment type="caution">
    <text evidence="2">The sequence shown here is derived from an EMBL/GenBank/DDBJ whole genome shotgun (WGS) entry which is preliminary data.</text>
</comment>
<gene>
    <name evidence="2" type="ORF">KP509_27G025800</name>
</gene>
<evidence type="ECO:0000313" key="2">
    <source>
        <dbReference type="EMBL" id="KAH7294945.1"/>
    </source>
</evidence>
<feature type="region of interest" description="Disordered" evidence="1">
    <location>
        <begin position="151"/>
        <end position="182"/>
    </location>
</feature>
<name>A0A8T2RH94_CERRI</name>
<accession>A0A8T2RH94</accession>
<evidence type="ECO:0000256" key="1">
    <source>
        <dbReference type="SAM" id="MobiDB-lite"/>
    </source>
</evidence>
<reference evidence="2 3" key="1">
    <citation type="submission" date="2021-08" db="EMBL/GenBank/DDBJ databases">
        <title>WGS assembly of Ceratopteris richardii.</title>
        <authorList>
            <person name="Marchant D.B."/>
            <person name="Chen G."/>
            <person name="Jenkins J."/>
            <person name="Shu S."/>
            <person name="Leebens-Mack J."/>
            <person name="Grimwood J."/>
            <person name="Schmutz J."/>
            <person name="Soltis P."/>
            <person name="Soltis D."/>
            <person name="Chen Z.-H."/>
        </authorList>
    </citation>
    <scope>NUCLEOTIDE SEQUENCE [LARGE SCALE GENOMIC DNA]</scope>
    <source>
        <strain evidence="2">Whitten #5841</strain>
        <tissue evidence="2">Leaf</tissue>
    </source>
</reference>
<protein>
    <submittedName>
        <fullName evidence="2">Uncharacterized protein</fullName>
    </submittedName>
</protein>
<dbReference type="AlphaFoldDB" id="A0A8T2RH94"/>
<organism evidence="2 3">
    <name type="scientific">Ceratopteris richardii</name>
    <name type="common">Triangle waterfern</name>
    <dbReference type="NCBI Taxonomy" id="49495"/>
    <lineage>
        <taxon>Eukaryota</taxon>
        <taxon>Viridiplantae</taxon>
        <taxon>Streptophyta</taxon>
        <taxon>Embryophyta</taxon>
        <taxon>Tracheophyta</taxon>
        <taxon>Polypodiopsida</taxon>
        <taxon>Polypodiidae</taxon>
        <taxon>Polypodiales</taxon>
        <taxon>Pteridineae</taxon>
        <taxon>Pteridaceae</taxon>
        <taxon>Parkerioideae</taxon>
        <taxon>Ceratopteris</taxon>
    </lineage>
</organism>